<evidence type="ECO:0000256" key="4">
    <source>
        <dbReference type="ARBA" id="ARBA00022989"/>
    </source>
</evidence>
<comment type="subcellular location">
    <subcellularLocation>
        <location evidence="1">Membrane</location>
        <topology evidence="1">Multi-pass membrane protein</topology>
    </subcellularLocation>
</comment>
<evidence type="ECO:0000256" key="5">
    <source>
        <dbReference type="ARBA" id="ARBA00023136"/>
    </source>
</evidence>
<feature type="transmembrane region" description="Helical" evidence="6">
    <location>
        <begin position="124"/>
        <end position="146"/>
    </location>
</feature>
<dbReference type="FunFam" id="1.20.1260.100:FF:000001">
    <property type="entry name" value="translocator protein 2"/>
    <property type="match status" value="1"/>
</dbReference>
<evidence type="ECO:0000256" key="2">
    <source>
        <dbReference type="ARBA" id="ARBA00007524"/>
    </source>
</evidence>
<dbReference type="PANTHER" id="PTHR10057">
    <property type="entry name" value="PERIPHERAL-TYPE BENZODIAZEPINE RECEPTOR"/>
    <property type="match status" value="1"/>
</dbReference>
<keyword evidence="3 6" id="KW-0812">Transmembrane</keyword>
<dbReference type="GO" id="GO:0033013">
    <property type="term" value="P:tetrapyrrole metabolic process"/>
    <property type="evidence" value="ECO:0007669"/>
    <property type="project" value="UniProtKB-ARBA"/>
</dbReference>
<evidence type="ECO:0000313" key="8">
    <source>
        <dbReference type="Proteomes" id="UP000721844"/>
    </source>
</evidence>
<organism evidence="7 8">
    <name type="scientific">Acidisoma cellulosilyticum</name>
    <dbReference type="NCBI Taxonomy" id="2802395"/>
    <lineage>
        <taxon>Bacteria</taxon>
        <taxon>Pseudomonadati</taxon>
        <taxon>Pseudomonadota</taxon>
        <taxon>Alphaproteobacteria</taxon>
        <taxon>Acetobacterales</taxon>
        <taxon>Acidocellaceae</taxon>
        <taxon>Acidisoma</taxon>
    </lineage>
</organism>
<reference evidence="7 8" key="1">
    <citation type="journal article" date="2021" name="Microorganisms">
        <title>Acidisoma silvae sp. nov. and Acidisomacellulosilytica sp. nov., Two Acidophilic Bacteria Isolated from Decaying Wood, Hydrolyzing Cellulose and Producing Poly-3-hydroxybutyrate.</title>
        <authorList>
            <person name="Mieszkin S."/>
            <person name="Pouder E."/>
            <person name="Uroz S."/>
            <person name="Simon-Colin C."/>
            <person name="Alain K."/>
        </authorList>
    </citation>
    <scope>NUCLEOTIDE SEQUENCE [LARGE SCALE GENOMIC DNA]</scope>
    <source>
        <strain evidence="7 8">HW T5.17</strain>
    </source>
</reference>
<evidence type="ECO:0000313" key="7">
    <source>
        <dbReference type="EMBL" id="MCB8879307.1"/>
    </source>
</evidence>
<dbReference type="GO" id="GO:0016020">
    <property type="term" value="C:membrane"/>
    <property type="evidence" value="ECO:0007669"/>
    <property type="project" value="UniProtKB-SubCell"/>
</dbReference>
<protein>
    <submittedName>
        <fullName evidence="7">Tryptophan-rich sensory protein</fullName>
    </submittedName>
</protein>
<dbReference type="CDD" id="cd15904">
    <property type="entry name" value="TSPO_MBR"/>
    <property type="match status" value="1"/>
</dbReference>
<dbReference type="EMBL" id="JAESVA010000001">
    <property type="protein sequence ID" value="MCB8879307.1"/>
    <property type="molecule type" value="Genomic_DNA"/>
</dbReference>
<name>A0A963YXZ6_9PROT</name>
<keyword evidence="4 6" id="KW-1133">Transmembrane helix</keyword>
<accession>A0A963YXZ6</accession>
<dbReference type="Proteomes" id="UP000721844">
    <property type="component" value="Unassembled WGS sequence"/>
</dbReference>
<dbReference type="InterPro" id="IPR004307">
    <property type="entry name" value="TspO_MBR"/>
</dbReference>
<evidence type="ECO:0000256" key="3">
    <source>
        <dbReference type="ARBA" id="ARBA00022692"/>
    </source>
</evidence>
<evidence type="ECO:0000256" key="1">
    <source>
        <dbReference type="ARBA" id="ARBA00004141"/>
    </source>
</evidence>
<evidence type="ECO:0000256" key="6">
    <source>
        <dbReference type="SAM" id="Phobius"/>
    </source>
</evidence>
<feature type="transmembrane region" description="Helical" evidence="6">
    <location>
        <begin position="39"/>
        <end position="57"/>
    </location>
</feature>
<keyword evidence="8" id="KW-1185">Reference proteome</keyword>
<feature type="transmembrane region" description="Helical" evidence="6">
    <location>
        <begin position="69"/>
        <end position="89"/>
    </location>
</feature>
<comment type="similarity">
    <text evidence="2">Belongs to the TspO/BZRP family.</text>
</comment>
<dbReference type="RefSeq" id="WP_227305902.1">
    <property type="nucleotide sequence ID" value="NZ_JAESVA010000001.1"/>
</dbReference>
<dbReference type="Pfam" id="PF03073">
    <property type="entry name" value="TspO_MBR"/>
    <property type="match status" value="1"/>
</dbReference>
<dbReference type="AlphaFoldDB" id="A0A963YXZ6"/>
<gene>
    <name evidence="7" type="ORF">ACELLULO517_03610</name>
</gene>
<dbReference type="PIRSF" id="PIRSF005859">
    <property type="entry name" value="PBR"/>
    <property type="match status" value="1"/>
</dbReference>
<dbReference type="PANTHER" id="PTHR10057:SF0">
    <property type="entry name" value="TRANSLOCATOR PROTEIN"/>
    <property type="match status" value="1"/>
</dbReference>
<sequence>MGLSLLVQVAASGVADHALTHWYLSLRRPPFTAPSHVFSLIWALADVSLGIAAWVLWRQMDPWRLSPRAALRLWAWEIALIALWAPVFFGLHSPGAGLVVMLLLIGTASATTYAFWYRHRFAGALLLPSLLWLCYGAYLNVGFWWLNPAFG</sequence>
<dbReference type="Gene3D" id="1.20.1260.100">
    <property type="entry name" value="TspO/MBR protein"/>
    <property type="match status" value="1"/>
</dbReference>
<comment type="caution">
    <text evidence="7">The sequence shown here is derived from an EMBL/GenBank/DDBJ whole genome shotgun (WGS) entry which is preliminary data.</text>
</comment>
<keyword evidence="5 6" id="KW-0472">Membrane</keyword>
<feature type="transmembrane region" description="Helical" evidence="6">
    <location>
        <begin position="95"/>
        <end position="117"/>
    </location>
</feature>
<proteinExistence type="inferred from homology"/>
<dbReference type="InterPro" id="IPR038330">
    <property type="entry name" value="TspO/MBR-related_sf"/>
</dbReference>